<dbReference type="AlphaFoldDB" id="A0A928V519"/>
<proteinExistence type="inferred from homology"/>
<dbReference type="RefSeq" id="WP_193911864.1">
    <property type="nucleotide sequence ID" value="NZ_PRDL01000001.1"/>
</dbReference>
<dbReference type="HAMAP" id="MF_00687">
    <property type="entry name" value="KduI"/>
    <property type="match status" value="1"/>
</dbReference>
<keyword evidence="9" id="KW-1185">Reference proteome</keyword>
<dbReference type="Gene3D" id="2.60.120.520">
    <property type="entry name" value="pectin degrading enzyme 5-keto 4- deoxyuronate isomerase, domain 1"/>
    <property type="match status" value="1"/>
</dbReference>
<dbReference type="EC" id="5.3.1.17" evidence="7"/>
<dbReference type="EMBL" id="PRDL01000001">
    <property type="protein sequence ID" value="MBE8718913.1"/>
    <property type="molecule type" value="Genomic_DNA"/>
</dbReference>
<dbReference type="GO" id="GO:0008697">
    <property type="term" value="F:4-deoxy-L-threo-5-hexosulose-uronate ketol-isomerase activity"/>
    <property type="evidence" value="ECO:0007669"/>
    <property type="project" value="UniProtKB-UniRule"/>
</dbReference>
<keyword evidence="5 7" id="KW-0862">Zinc</keyword>
<dbReference type="PIRSF" id="PIRSF006625">
    <property type="entry name" value="KduI"/>
    <property type="match status" value="1"/>
</dbReference>
<comment type="catalytic activity">
    <reaction evidence="1 7">
        <text>5-dehydro-4-deoxy-D-glucuronate = 3-deoxy-D-glycero-2,5-hexodiulosonate</text>
        <dbReference type="Rhea" id="RHEA:23896"/>
        <dbReference type="ChEBI" id="CHEBI:17117"/>
        <dbReference type="ChEBI" id="CHEBI:29071"/>
        <dbReference type="EC" id="5.3.1.17"/>
    </reaction>
</comment>
<sequence>MRTITDERFAVHADDFKHYDTEKLRKHFLIEKVFVPGDITFSYTHYDRLMVGGVQPTVQPIKLDTYDQLKSEHFLDRRELGAINVGGNGKVRVDGEEYAVAHKEAIYVGRGAKEVIFSSDNAESPAKFYLNSTPAHHTFPTRKVGKADANVLQLGSSETCNERSIYQLLIHSVLETCQLQMGMTELKSGSIWNTMPMHTHSRRMEAYFYFEVPQDQAVCHFMGPAQESRHLWVTNEQAVVSPPWSVHSGAGTANYTFIWGMAGENLDYSDMDFYKPSELL</sequence>
<keyword evidence="6 7" id="KW-0413">Isomerase</keyword>
<evidence type="ECO:0000256" key="7">
    <source>
        <dbReference type="HAMAP-Rule" id="MF_00687"/>
    </source>
</evidence>
<dbReference type="CDD" id="cd20491">
    <property type="entry name" value="cupin_KduI_C"/>
    <property type="match status" value="1"/>
</dbReference>
<feature type="binding site" evidence="7">
    <location>
        <position position="205"/>
    </location>
    <ligand>
        <name>Zn(2+)</name>
        <dbReference type="ChEBI" id="CHEBI:29105"/>
    </ligand>
</feature>
<dbReference type="GO" id="GO:0042840">
    <property type="term" value="P:D-glucuronate catabolic process"/>
    <property type="evidence" value="ECO:0007669"/>
    <property type="project" value="TreeGrafter"/>
</dbReference>
<accession>A0A928V519</accession>
<evidence type="ECO:0000313" key="9">
    <source>
        <dbReference type="Proteomes" id="UP000652567"/>
    </source>
</evidence>
<feature type="binding site" evidence="7">
    <location>
        <position position="200"/>
    </location>
    <ligand>
        <name>Zn(2+)</name>
        <dbReference type="ChEBI" id="CHEBI:29105"/>
    </ligand>
</feature>
<evidence type="ECO:0000313" key="8">
    <source>
        <dbReference type="EMBL" id="MBE8718913.1"/>
    </source>
</evidence>
<keyword evidence="4 7" id="KW-0479">Metal-binding</keyword>
<evidence type="ECO:0000256" key="4">
    <source>
        <dbReference type="ARBA" id="ARBA00022723"/>
    </source>
</evidence>
<dbReference type="PANTHER" id="PTHR38461:SF1">
    <property type="entry name" value="4-DEOXY-L-THREO-5-HEXOSULOSE-URONATE KETOL-ISOMERASE"/>
    <property type="match status" value="1"/>
</dbReference>
<feature type="binding site" evidence="7">
    <location>
        <position position="198"/>
    </location>
    <ligand>
        <name>Zn(2+)</name>
        <dbReference type="ChEBI" id="CHEBI:29105"/>
    </ligand>
</feature>
<dbReference type="InterPro" id="IPR027449">
    <property type="entry name" value="KduI_N"/>
</dbReference>
<dbReference type="GO" id="GO:0045490">
    <property type="term" value="P:pectin catabolic process"/>
    <property type="evidence" value="ECO:0007669"/>
    <property type="project" value="UniProtKB-UniRule"/>
</dbReference>
<comment type="pathway">
    <text evidence="2 7">Glycan metabolism; pectin degradation; 2-dehydro-3-deoxy-D-gluconate from pectin: step 4/5.</text>
</comment>
<organism evidence="8 9">
    <name type="scientific">Cellvibrio polysaccharolyticus</name>
    <dbReference type="NCBI Taxonomy" id="2082724"/>
    <lineage>
        <taxon>Bacteria</taxon>
        <taxon>Pseudomonadati</taxon>
        <taxon>Pseudomonadota</taxon>
        <taxon>Gammaproteobacteria</taxon>
        <taxon>Cellvibrionales</taxon>
        <taxon>Cellvibrionaceae</taxon>
        <taxon>Cellvibrio</taxon>
    </lineage>
</organism>
<dbReference type="PANTHER" id="PTHR38461">
    <property type="entry name" value="4-DEOXY-L-THREO-5-HEXOSULOSE-URONATE KETOL-ISOMERASE"/>
    <property type="match status" value="1"/>
</dbReference>
<feature type="binding site" evidence="7">
    <location>
        <position position="247"/>
    </location>
    <ligand>
        <name>Zn(2+)</name>
        <dbReference type="ChEBI" id="CHEBI:29105"/>
    </ligand>
</feature>
<dbReference type="GO" id="GO:0019698">
    <property type="term" value="P:D-galacturonate catabolic process"/>
    <property type="evidence" value="ECO:0007669"/>
    <property type="project" value="TreeGrafter"/>
</dbReference>
<reference evidence="8" key="1">
    <citation type="submission" date="2018-07" db="EMBL/GenBank/DDBJ databases">
        <title>Genome assembly of strain Ka43.</title>
        <authorList>
            <person name="Kukolya J."/>
            <person name="Nagy I."/>
            <person name="Horvath B."/>
            <person name="Toth A."/>
        </authorList>
    </citation>
    <scope>NUCLEOTIDE SEQUENCE</scope>
    <source>
        <strain evidence="8">KB43</strain>
    </source>
</reference>
<dbReference type="InterPro" id="IPR007045">
    <property type="entry name" value="KduI"/>
</dbReference>
<evidence type="ECO:0000256" key="6">
    <source>
        <dbReference type="ARBA" id="ARBA00023235"/>
    </source>
</evidence>
<dbReference type="NCBIfam" id="NF002091">
    <property type="entry name" value="PRK00924.1"/>
    <property type="match status" value="1"/>
</dbReference>
<dbReference type="SUPFAM" id="SSF51182">
    <property type="entry name" value="RmlC-like cupins"/>
    <property type="match status" value="1"/>
</dbReference>
<comment type="cofactor">
    <cofactor evidence="7">
        <name>Zn(2+)</name>
        <dbReference type="ChEBI" id="CHEBI:29105"/>
    </cofactor>
    <text evidence="7">Binds 1 zinc ion per subunit.</text>
</comment>
<dbReference type="Proteomes" id="UP000652567">
    <property type="component" value="Unassembled WGS sequence"/>
</dbReference>
<evidence type="ECO:0000256" key="3">
    <source>
        <dbReference type="ARBA" id="ARBA00008086"/>
    </source>
</evidence>
<dbReference type="GO" id="GO:0008270">
    <property type="term" value="F:zinc ion binding"/>
    <property type="evidence" value="ECO:0007669"/>
    <property type="project" value="UniProtKB-UniRule"/>
</dbReference>
<comment type="function">
    <text evidence="7">Catalyzes the isomerization of 5-dehydro-4-deoxy-D-glucuronate to 3-deoxy-D-glycero-2,5-hexodiulosonate.</text>
</comment>
<gene>
    <name evidence="7" type="primary">kduI</name>
    <name evidence="8" type="ORF">C4F51_17195</name>
</gene>
<evidence type="ECO:0000256" key="5">
    <source>
        <dbReference type="ARBA" id="ARBA00022833"/>
    </source>
</evidence>
<comment type="caution">
    <text evidence="8">The sequence shown here is derived from an EMBL/GenBank/DDBJ whole genome shotgun (WGS) entry which is preliminary data.</text>
</comment>
<dbReference type="InterPro" id="IPR021120">
    <property type="entry name" value="KduI/IolB_isomerase"/>
</dbReference>
<evidence type="ECO:0000256" key="2">
    <source>
        <dbReference type="ARBA" id="ARBA00005148"/>
    </source>
</evidence>
<evidence type="ECO:0000256" key="1">
    <source>
        <dbReference type="ARBA" id="ARBA00000552"/>
    </source>
</evidence>
<protein>
    <recommendedName>
        <fullName evidence="7">4-deoxy-L-threo-5-hexosulose-uronate ketol-isomerase</fullName>
        <ecNumber evidence="7">5.3.1.17</ecNumber>
    </recommendedName>
    <alternativeName>
        <fullName evidence="7">5-keto-4-deoxyuronate isomerase</fullName>
    </alternativeName>
    <alternativeName>
        <fullName evidence="7">DKI isomerase</fullName>
    </alternativeName>
</protein>
<dbReference type="InterPro" id="IPR011051">
    <property type="entry name" value="RmlC_Cupin_sf"/>
</dbReference>
<dbReference type="Pfam" id="PF04962">
    <property type="entry name" value="KduI"/>
    <property type="match status" value="1"/>
</dbReference>
<dbReference type="CDD" id="cd20294">
    <property type="entry name" value="cupin_KduI_N"/>
    <property type="match status" value="1"/>
</dbReference>
<name>A0A928V519_9GAMM</name>
<comment type="similarity">
    <text evidence="3 7">Belongs to the KduI family.</text>
</comment>
<dbReference type="Gene3D" id="2.60.120.10">
    <property type="entry name" value="Jelly Rolls"/>
    <property type="match status" value="1"/>
</dbReference>
<dbReference type="InterPro" id="IPR014710">
    <property type="entry name" value="RmlC-like_jellyroll"/>
</dbReference>